<protein>
    <recommendedName>
        <fullName evidence="3">NACHT domain-containing protein</fullName>
    </recommendedName>
</protein>
<dbReference type="Proteomes" id="UP000250043">
    <property type="component" value="Unassembled WGS sequence"/>
</dbReference>
<keyword evidence="2" id="KW-1185">Reference proteome</keyword>
<reference evidence="1 2" key="1">
    <citation type="submission" date="2016-07" db="EMBL/GenBank/DDBJ databases">
        <title>Draft genome of the white-rot fungus Obba rivulosa 3A-2.</title>
        <authorList>
            <consortium name="DOE Joint Genome Institute"/>
            <person name="Miettinen O."/>
            <person name="Riley R."/>
            <person name="Acob R."/>
            <person name="Barry K."/>
            <person name="Cullen D."/>
            <person name="De Vries R."/>
            <person name="Hainaut M."/>
            <person name="Hatakka A."/>
            <person name="Henrissat B."/>
            <person name="Hilden K."/>
            <person name="Kuo R."/>
            <person name="Labutti K."/>
            <person name="Lipzen A."/>
            <person name="Makela M.R."/>
            <person name="Sandor L."/>
            <person name="Spatafora J.W."/>
            <person name="Grigoriev I.V."/>
            <person name="Hibbett D.S."/>
        </authorList>
    </citation>
    <scope>NUCLEOTIDE SEQUENCE [LARGE SCALE GENOMIC DNA]</scope>
    <source>
        <strain evidence="1 2">3A-2</strain>
    </source>
</reference>
<dbReference type="PANTHER" id="PTHR10039">
    <property type="entry name" value="AMELOGENIN"/>
    <property type="match status" value="1"/>
</dbReference>
<dbReference type="AlphaFoldDB" id="A0A8E2AJG9"/>
<sequence>LSNIPYVRLPIIIIDALDESGSLDRSSIKACRDILSHIVEWFKLLPHFKLIITSRIEDDIKHVFSNIHHQSFIISTSDTVSSKFREISDNHPNLPIDWPGDDVVDDLTRRALGIFIWMVTALSYVESYPSNERLNIVKDGTLPFRDVHALYYQVLTRSFSGYSSYECAKVIDLVGTVVITQLSLTTKEFGLFLNIGTIVDNIYDGLLFVLADEETLQFIHQSFVDFMLGNINQSANDSIDDELSCFEDFCIDLTNAHCFITESMFRLMNKRLQFNICNIESLFVTNAVLSQS</sequence>
<gene>
    <name evidence="1" type="ORF">OBBRIDRAFT_740046</name>
</gene>
<evidence type="ECO:0008006" key="3">
    <source>
        <dbReference type="Google" id="ProtNLM"/>
    </source>
</evidence>
<dbReference type="OrthoDB" id="538223at2759"/>
<feature type="non-terminal residue" evidence="1">
    <location>
        <position position="292"/>
    </location>
</feature>
<evidence type="ECO:0000313" key="2">
    <source>
        <dbReference type="Proteomes" id="UP000250043"/>
    </source>
</evidence>
<evidence type="ECO:0000313" key="1">
    <source>
        <dbReference type="EMBL" id="OCH85343.1"/>
    </source>
</evidence>
<dbReference type="PANTHER" id="PTHR10039:SF15">
    <property type="entry name" value="NACHT DOMAIN-CONTAINING PROTEIN"/>
    <property type="match status" value="1"/>
</dbReference>
<accession>A0A8E2AJG9</accession>
<organism evidence="1 2">
    <name type="scientific">Obba rivulosa</name>
    <dbReference type="NCBI Taxonomy" id="1052685"/>
    <lineage>
        <taxon>Eukaryota</taxon>
        <taxon>Fungi</taxon>
        <taxon>Dikarya</taxon>
        <taxon>Basidiomycota</taxon>
        <taxon>Agaricomycotina</taxon>
        <taxon>Agaricomycetes</taxon>
        <taxon>Polyporales</taxon>
        <taxon>Gelatoporiaceae</taxon>
        <taxon>Obba</taxon>
    </lineage>
</organism>
<dbReference type="EMBL" id="KV722590">
    <property type="protein sequence ID" value="OCH85343.1"/>
    <property type="molecule type" value="Genomic_DNA"/>
</dbReference>
<name>A0A8E2AJG9_9APHY</name>
<proteinExistence type="predicted"/>